<name>A0A0V0SLP2_9BILA</name>
<protein>
    <submittedName>
        <fullName evidence="1">Uncharacterized protein</fullName>
    </submittedName>
</protein>
<reference evidence="1 2" key="1">
    <citation type="submission" date="2015-01" db="EMBL/GenBank/DDBJ databases">
        <title>Evolution of Trichinella species and genotypes.</title>
        <authorList>
            <person name="Korhonen P.K."/>
            <person name="Edoardo P."/>
            <person name="Giuseppe L.R."/>
            <person name="Gasser R.B."/>
        </authorList>
    </citation>
    <scope>NUCLEOTIDE SEQUENCE [LARGE SCALE GENOMIC DNA]</scope>
    <source>
        <strain evidence="1">ISS37</strain>
    </source>
</reference>
<sequence length="159" mass="18210">MLDRRKARHVGHGFLDGTAVAERYCRPAGPVPTWRTEVDFHFGEWFHQCSTAKWSLTAWLCLYGSPLLNSILVKMNMCRQLAHSRRKRSNHPVQMIRQQYTDADTIPQHRCKPVSISANVHHFCYIHTANVSNVKRKCKAKSCCGAIVHGILLKIAFLK</sequence>
<dbReference type="EMBL" id="JYDL01000002">
    <property type="protein sequence ID" value="KRX27636.1"/>
    <property type="molecule type" value="Genomic_DNA"/>
</dbReference>
<comment type="caution">
    <text evidence="1">The sequence shown here is derived from an EMBL/GenBank/DDBJ whole genome shotgun (WGS) entry which is preliminary data.</text>
</comment>
<proteinExistence type="predicted"/>
<organism evidence="1 2">
    <name type="scientific">Trichinella nelsoni</name>
    <dbReference type="NCBI Taxonomy" id="6336"/>
    <lineage>
        <taxon>Eukaryota</taxon>
        <taxon>Metazoa</taxon>
        <taxon>Ecdysozoa</taxon>
        <taxon>Nematoda</taxon>
        <taxon>Enoplea</taxon>
        <taxon>Dorylaimia</taxon>
        <taxon>Trichinellida</taxon>
        <taxon>Trichinellidae</taxon>
        <taxon>Trichinella</taxon>
    </lineage>
</organism>
<dbReference type="OrthoDB" id="6328726at2759"/>
<gene>
    <name evidence="1" type="ORF">T07_8903</name>
</gene>
<dbReference type="AlphaFoldDB" id="A0A0V0SLP2"/>
<keyword evidence="2" id="KW-1185">Reference proteome</keyword>
<evidence type="ECO:0000313" key="1">
    <source>
        <dbReference type="EMBL" id="KRX27636.1"/>
    </source>
</evidence>
<accession>A0A0V0SLP2</accession>
<evidence type="ECO:0000313" key="2">
    <source>
        <dbReference type="Proteomes" id="UP000054630"/>
    </source>
</evidence>
<dbReference type="Proteomes" id="UP000054630">
    <property type="component" value="Unassembled WGS sequence"/>
</dbReference>